<evidence type="ECO:0000259" key="7">
    <source>
        <dbReference type="Pfam" id="PF20628"/>
    </source>
</evidence>
<comment type="cofactor">
    <cofactor evidence="1">
        <name>heme b</name>
        <dbReference type="ChEBI" id="CHEBI:60344"/>
    </cofactor>
</comment>
<evidence type="ECO:0000256" key="4">
    <source>
        <dbReference type="ARBA" id="ARBA00023002"/>
    </source>
</evidence>
<gene>
    <name evidence="9" type="ORF">NBG84_02560</name>
</gene>
<dbReference type="Pfam" id="PF21105">
    <property type="entry name" value="DyP_N"/>
    <property type="match status" value="1"/>
</dbReference>
<keyword evidence="4" id="KW-0560">Oxidoreductase</keyword>
<dbReference type="EMBL" id="JAMQAW010000002">
    <property type="protein sequence ID" value="MCM2387204.1"/>
    <property type="molecule type" value="Genomic_DNA"/>
</dbReference>
<comment type="similarity">
    <text evidence="6">Belongs to the DyP-type peroxidase family.</text>
</comment>
<keyword evidence="5" id="KW-0408">Iron</keyword>
<evidence type="ECO:0000256" key="6">
    <source>
        <dbReference type="ARBA" id="ARBA00025737"/>
    </source>
</evidence>
<reference evidence="9" key="1">
    <citation type="submission" date="2022-06" db="EMBL/GenBank/DDBJ databases">
        <title>Genome public.</title>
        <authorList>
            <person name="Sun Q."/>
        </authorList>
    </citation>
    <scope>NUCLEOTIDE SEQUENCE</scope>
    <source>
        <strain evidence="9">CWNU-1</strain>
    </source>
</reference>
<sequence>MRPTETVRLDLDAIQGLVLRGYRMPVVDYVFVHFGDAAAARSWTGGVAGHVTTAAPWQSKPDTAVNVAFTAAGLRALNLPEELLRTFSTPFLQGMAARSARLGDSGSSAPENWVGGLGTERVHALVLLSALTPAQLTERAEWLDATLAEAGATVVSRRRAALLPDGVEHFGYFDGLSQPDVEALDDKPLTEQGAMAGRGRWRPVRAGEFVLGYPDEEGVLPAAPARDELARNGSYLVYRRLRQDVAAFRAQLARAAHVYAEDEDLLAAKLVGRWRDGTPLDISPHRRDPALAADPHRNNAFSYEDDPSGYRCPIGAHIRRMNPRASLPFDGKLVNRHRLIRRGMPYGPPLPPGVPDDGVDRGLVFTCLQADIERQFEFVQSEWLNDGNAFGLGDDKDILGDHDGTGKMTVNGVPPFFVHPLTRTVTVSGGEYFFMPGINGLRYLAEFAD</sequence>
<accession>A0ABT0UGP3</accession>
<dbReference type="PANTHER" id="PTHR30521">
    <property type="entry name" value="DEFERROCHELATASE/PEROXIDASE"/>
    <property type="match status" value="1"/>
</dbReference>
<dbReference type="NCBIfam" id="TIGR01413">
    <property type="entry name" value="Dyp_perox_fam"/>
    <property type="match status" value="1"/>
</dbReference>
<dbReference type="InterPro" id="IPR011008">
    <property type="entry name" value="Dimeric_a/b-barrel"/>
</dbReference>
<evidence type="ECO:0000256" key="2">
    <source>
        <dbReference type="ARBA" id="ARBA00022559"/>
    </source>
</evidence>
<evidence type="ECO:0000256" key="1">
    <source>
        <dbReference type="ARBA" id="ARBA00001970"/>
    </source>
</evidence>
<evidence type="ECO:0000256" key="3">
    <source>
        <dbReference type="ARBA" id="ARBA00022723"/>
    </source>
</evidence>
<dbReference type="PROSITE" id="PS51404">
    <property type="entry name" value="DYP_PEROXIDASE"/>
    <property type="match status" value="1"/>
</dbReference>
<comment type="caution">
    <text evidence="9">The sequence shown here is derived from an EMBL/GenBank/DDBJ whole genome shotgun (WGS) entry which is preliminary data.</text>
</comment>
<dbReference type="InterPro" id="IPR048328">
    <property type="entry name" value="Dyp_perox_C"/>
</dbReference>
<dbReference type="Proteomes" id="UP001431429">
    <property type="component" value="Unassembled WGS sequence"/>
</dbReference>
<dbReference type="InterPro" id="IPR006314">
    <property type="entry name" value="Dyp_peroxidase"/>
</dbReference>
<keyword evidence="2 9" id="KW-0575">Peroxidase</keyword>
<dbReference type="Pfam" id="PF20628">
    <property type="entry name" value="Dyp_perox_C"/>
    <property type="match status" value="1"/>
</dbReference>
<feature type="domain" description="DyP dimeric alpha+beta barrel" evidence="8">
    <location>
        <begin position="59"/>
        <end position="150"/>
    </location>
</feature>
<feature type="domain" description="Dyp-type peroxidase C-terminal" evidence="7">
    <location>
        <begin position="227"/>
        <end position="385"/>
    </location>
</feature>
<protein>
    <submittedName>
        <fullName evidence="9">Dyp-type peroxidase</fullName>
    </submittedName>
</protein>
<keyword evidence="3" id="KW-0479">Metal-binding</keyword>
<name>A0ABT0UGP3_9ACTN</name>
<keyword evidence="10" id="KW-1185">Reference proteome</keyword>
<organism evidence="9 10">
    <name type="scientific">Streptomyces albipurpureus</name>
    <dbReference type="NCBI Taxonomy" id="2897419"/>
    <lineage>
        <taxon>Bacteria</taxon>
        <taxon>Bacillati</taxon>
        <taxon>Actinomycetota</taxon>
        <taxon>Actinomycetes</taxon>
        <taxon>Kitasatosporales</taxon>
        <taxon>Streptomycetaceae</taxon>
        <taxon>Streptomyces</taxon>
    </lineage>
</organism>
<dbReference type="SUPFAM" id="SSF54909">
    <property type="entry name" value="Dimeric alpha+beta barrel"/>
    <property type="match status" value="1"/>
</dbReference>
<evidence type="ECO:0000313" key="10">
    <source>
        <dbReference type="Proteomes" id="UP001431429"/>
    </source>
</evidence>
<evidence type="ECO:0000313" key="9">
    <source>
        <dbReference type="EMBL" id="MCM2387204.1"/>
    </source>
</evidence>
<evidence type="ECO:0000256" key="5">
    <source>
        <dbReference type="ARBA" id="ARBA00023004"/>
    </source>
</evidence>
<dbReference type="InterPro" id="IPR049509">
    <property type="entry name" value="DyP_N"/>
</dbReference>
<proteinExistence type="inferred from homology"/>
<dbReference type="GO" id="GO:0004601">
    <property type="term" value="F:peroxidase activity"/>
    <property type="evidence" value="ECO:0007669"/>
    <property type="project" value="UniProtKB-KW"/>
</dbReference>
<dbReference type="RefSeq" id="WP_250917555.1">
    <property type="nucleotide sequence ID" value="NZ_JAMQAW010000002.1"/>
</dbReference>
<evidence type="ECO:0000259" key="8">
    <source>
        <dbReference type="Pfam" id="PF21105"/>
    </source>
</evidence>
<dbReference type="PANTHER" id="PTHR30521:SF5">
    <property type="entry name" value="BLR4509 PROTEIN"/>
    <property type="match status" value="1"/>
</dbReference>